<proteinExistence type="predicted"/>
<organism evidence="2 3">
    <name type="scientific">Elysia crispata</name>
    <name type="common">lettuce slug</name>
    <dbReference type="NCBI Taxonomy" id="231223"/>
    <lineage>
        <taxon>Eukaryota</taxon>
        <taxon>Metazoa</taxon>
        <taxon>Spiralia</taxon>
        <taxon>Lophotrochozoa</taxon>
        <taxon>Mollusca</taxon>
        <taxon>Gastropoda</taxon>
        <taxon>Heterobranchia</taxon>
        <taxon>Euthyneura</taxon>
        <taxon>Panpulmonata</taxon>
        <taxon>Sacoglossa</taxon>
        <taxon>Placobranchoidea</taxon>
        <taxon>Plakobranchidae</taxon>
        <taxon>Elysia</taxon>
    </lineage>
</organism>
<accession>A0AAE1CUK6</accession>
<comment type="caution">
    <text evidence="2">The sequence shown here is derived from an EMBL/GenBank/DDBJ whole genome shotgun (WGS) entry which is preliminary data.</text>
</comment>
<evidence type="ECO:0000313" key="3">
    <source>
        <dbReference type="Proteomes" id="UP001283361"/>
    </source>
</evidence>
<dbReference type="AlphaFoldDB" id="A0AAE1CUK6"/>
<protein>
    <submittedName>
        <fullName evidence="2">Uncharacterized protein</fullName>
    </submittedName>
</protein>
<sequence>MAEKVREIFITKENLTLLSNSNAFAQIGQLFREHHRKFRVLLMSPDAGHNVVRGSIMDAGKLSRTHTDRPIRHQKREFEMIDEKTSGGCEDMTSSADTSYSGVSQTLETQQNSPRR</sequence>
<feature type="region of interest" description="Disordered" evidence="1">
    <location>
        <begin position="81"/>
        <end position="116"/>
    </location>
</feature>
<reference evidence="2" key="1">
    <citation type="journal article" date="2023" name="G3 (Bethesda)">
        <title>A reference genome for the long-term kleptoplast-retaining sea slug Elysia crispata morphotype clarki.</title>
        <authorList>
            <person name="Eastman K.E."/>
            <person name="Pendleton A.L."/>
            <person name="Shaikh M.A."/>
            <person name="Suttiyut T."/>
            <person name="Ogas R."/>
            <person name="Tomko P."/>
            <person name="Gavelis G."/>
            <person name="Widhalm J.R."/>
            <person name="Wisecaver J.H."/>
        </authorList>
    </citation>
    <scope>NUCLEOTIDE SEQUENCE</scope>
    <source>
        <strain evidence="2">ECLA1</strain>
    </source>
</reference>
<dbReference type="Proteomes" id="UP001283361">
    <property type="component" value="Unassembled WGS sequence"/>
</dbReference>
<dbReference type="EMBL" id="JAWDGP010006643">
    <property type="protein sequence ID" value="KAK3737497.1"/>
    <property type="molecule type" value="Genomic_DNA"/>
</dbReference>
<evidence type="ECO:0000313" key="2">
    <source>
        <dbReference type="EMBL" id="KAK3737497.1"/>
    </source>
</evidence>
<feature type="compositionally biased region" description="Polar residues" evidence="1">
    <location>
        <begin position="92"/>
        <end position="116"/>
    </location>
</feature>
<gene>
    <name evidence="2" type="ORF">RRG08_028646</name>
</gene>
<name>A0AAE1CUK6_9GAST</name>
<keyword evidence="3" id="KW-1185">Reference proteome</keyword>
<evidence type="ECO:0000256" key="1">
    <source>
        <dbReference type="SAM" id="MobiDB-lite"/>
    </source>
</evidence>